<accession>A0A0H5RXD8</accession>
<dbReference type="OrthoDB" id="4630030at2"/>
<sequence>MANDLRVDPGALRAGATSSELIAAELGVPPARPDAGGYPSSSGVSAMDDAVISARACQSGRVSAQAGHLSAAAHRYAASDEQHAGGLAELM</sequence>
<keyword evidence="2" id="KW-1185">Reference proteome</keyword>
<dbReference type="Proteomes" id="UP000199147">
    <property type="component" value="Unassembled WGS sequence"/>
</dbReference>
<dbReference type="STRING" id="146018.BN2156_05404"/>
<evidence type="ECO:0000313" key="2">
    <source>
        <dbReference type="Proteomes" id="UP000199147"/>
    </source>
</evidence>
<dbReference type="AlphaFoldDB" id="A0A0H5RXD8"/>
<name>A0A0H5RXD8_9MYCO</name>
<protein>
    <recommendedName>
        <fullName evidence="3">ESX-1 secretion-associated protein</fullName>
    </recommendedName>
</protein>
<evidence type="ECO:0000313" key="1">
    <source>
        <dbReference type="EMBL" id="CRZ18501.1"/>
    </source>
</evidence>
<dbReference type="EMBL" id="CWKH01000003">
    <property type="protein sequence ID" value="CRZ18501.1"/>
    <property type="molecule type" value="Genomic_DNA"/>
</dbReference>
<dbReference type="RefSeq" id="WP_090518012.1">
    <property type="nucleotide sequence ID" value="NZ_CWKH01000003.1"/>
</dbReference>
<proteinExistence type="predicted"/>
<organism evidence="1 2">
    <name type="scientific">Mycolicibacterium neworleansense</name>
    <dbReference type="NCBI Taxonomy" id="146018"/>
    <lineage>
        <taxon>Bacteria</taxon>
        <taxon>Bacillati</taxon>
        <taxon>Actinomycetota</taxon>
        <taxon>Actinomycetes</taxon>
        <taxon>Mycobacteriales</taxon>
        <taxon>Mycobacteriaceae</taxon>
        <taxon>Mycolicibacterium</taxon>
    </lineage>
</organism>
<evidence type="ECO:0008006" key="3">
    <source>
        <dbReference type="Google" id="ProtNLM"/>
    </source>
</evidence>
<gene>
    <name evidence="1" type="ORF">BN2156_05404</name>
</gene>
<reference evidence="2" key="1">
    <citation type="submission" date="2015-07" db="EMBL/GenBank/DDBJ databases">
        <authorList>
            <person name="Urmite Genomes"/>
        </authorList>
    </citation>
    <scope>NUCLEOTIDE SEQUENCE [LARGE SCALE GENOMIC DNA]</scope>
    <source>
        <strain evidence="2">type strain: ATCC 49404</strain>
    </source>
</reference>